<dbReference type="PRINTS" id="PR01590">
    <property type="entry name" value="HTHFIS"/>
</dbReference>
<sequence length="80" mass="9147">MSVIDENEIAFCIRKSVEAYFHDLDGEKPCPIYEMVISSVEKPLIEIAMHHAQGNQSKAAELLGINRNTLRNRLLKHQIK</sequence>
<accession>A0A1H3DEU4</accession>
<dbReference type="Gene3D" id="1.10.10.60">
    <property type="entry name" value="Homeodomain-like"/>
    <property type="match status" value="1"/>
</dbReference>
<evidence type="ECO:0000313" key="6">
    <source>
        <dbReference type="Proteomes" id="UP000198640"/>
    </source>
</evidence>
<reference evidence="5 6" key="1">
    <citation type="submission" date="2016-10" db="EMBL/GenBank/DDBJ databases">
        <authorList>
            <person name="de Groot N.N."/>
        </authorList>
    </citation>
    <scope>NUCLEOTIDE SEQUENCE [LARGE SCALE GENOMIC DNA]</scope>
    <source>
        <strain evidence="5 6">Nm1</strain>
    </source>
</reference>
<gene>
    <name evidence="5" type="ORF">SAMN05421881_10055</name>
</gene>
<dbReference type="PANTHER" id="PTHR47918">
    <property type="entry name" value="DNA-BINDING PROTEIN FIS"/>
    <property type="match status" value="1"/>
</dbReference>
<evidence type="ECO:0000256" key="2">
    <source>
        <dbReference type="ARBA" id="ARBA00023125"/>
    </source>
</evidence>
<dbReference type="EMBL" id="FNOY01000005">
    <property type="protein sequence ID" value="SDX64658.1"/>
    <property type="molecule type" value="Genomic_DNA"/>
</dbReference>
<evidence type="ECO:0000259" key="4">
    <source>
        <dbReference type="Pfam" id="PF02954"/>
    </source>
</evidence>
<evidence type="ECO:0000313" key="5">
    <source>
        <dbReference type="EMBL" id="SDX64658.1"/>
    </source>
</evidence>
<proteinExistence type="inferred from homology"/>
<protein>
    <recommendedName>
        <fullName evidence="3">Putative Fis-like DNA-binding protein</fullName>
    </recommendedName>
</protein>
<dbReference type="STRING" id="44576.SAMN05421881_10055"/>
<dbReference type="PIRSF" id="PIRSF002097">
    <property type="entry name" value="DNA-binding_Fis"/>
    <property type="match status" value="1"/>
</dbReference>
<dbReference type="SUPFAM" id="SSF46689">
    <property type="entry name" value="Homeodomain-like"/>
    <property type="match status" value="1"/>
</dbReference>
<keyword evidence="2" id="KW-0238">DNA-binding</keyword>
<dbReference type="InterPro" id="IPR002197">
    <property type="entry name" value="HTH_Fis"/>
</dbReference>
<dbReference type="Pfam" id="PF02954">
    <property type="entry name" value="HTH_8"/>
    <property type="match status" value="1"/>
</dbReference>
<comment type="similarity">
    <text evidence="1">Belongs to the transcriptional regulatory Fis family.</text>
</comment>
<dbReference type="InterPro" id="IPR050207">
    <property type="entry name" value="Trans_regulatory_Fis"/>
</dbReference>
<keyword evidence="6" id="KW-1185">Reference proteome</keyword>
<dbReference type="Proteomes" id="UP000198640">
    <property type="component" value="Unassembled WGS sequence"/>
</dbReference>
<dbReference type="PANTHER" id="PTHR47918:SF1">
    <property type="entry name" value="DNA-BINDING PROTEIN FIS"/>
    <property type="match status" value="1"/>
</dbReference>
<name>A0A1H3DEU4_9PROT</name>
<feature type="domain" description="DNA binding HTH" evidence="4">
    <location>
        <begin position="39"/>
        <end position="76"/>
    </location>
</feature>
<evidence type="ECO:0000256" key="3">
    <source>
        <dbReference type="ARBA" id="ARBA00029540"/>
    </source>
</evidence>
<dbReference type="GO" id="GO:0006355">
    <property type="term" value="P:regulation of DNA-templated transcription"/>
    <property type="evidence" value="ECO:0007669"/>
    <property type="project" value="InterPro"/>
</dbReference>
<organism evidence="5 6">
    <name type="scientific">Nitrosomonas halophila</name>
    <dbReference type="NCBI Taxonomy" id="44576"/>
    <lineage>
        <taxon>Bacteria</taxon>
        <taxon>Pseudomonadati</taxon>
        <taxon>Pseudomonadota</taxon>
        <taxon>Betaproteobacteria</taxon>
        <taxon>Nitrosomonadales</taxon>
        <taxon>Nitrosomonadaceae</taxon>
        <taxon>Nitrosomonas</taxon>
    </lineage>
</organism>
<dbReference type="RefSeq" id="WP_090411615.1">
    <property type="nucleotide sequence ID" value="NZ_FNOY01000005.1"/>
</dbReference>
<dbReference type="InterPro" id="IPR009057">
    <property type="entry name" value="Homeodomain-like_sf"/>
</dbReference>
<dbReference type="OrthoDB" id="9802388at2"/>
<dbReference type="GO" id="GO:0043565">
    <property type="term" value="F:sequence-specific DNA binding"/>
    <property type="evidence" value="ECO:0007669"/>
    <property type="project" value="InterPro"/>
</dbReference>
<dbReference type="AlphaFoldDB" id="A0A1H3DEU4"/>
<evidence type="ECO:0000256" key="1">
    <source>
        <dbReference type="ARBA" id="ARBA00008559"/>
    </source>
</evidence>
<dbReference type="InterPro" id="IPR005412">
    <property type="entry name" value="Fis_DNA-bd"/>
</dbReference>